<dbReference type="KEGG" id="sace:GIY23_10700"/>
<dbReference type="InterPro" id="IPR003778">
    <property type="entry name" value="CT_A_B"/>
</dbReference>
<keyword evidence="5" id="KW-0456">Lyase</keyword>
<dbReference type="SMART" id="SM00797">
    <property type="entry name" value="AHS2"/>
    <property type="match status" value="1"/>
</dbReference>
<reference evidence="6" key="1">
    <citation type="submission" date="2019-11" db="EMBL/GenBank/DDBJ databases">
        <title>The complete genome sequence of Saccharopolyspora sp. E2A.</title>
        <authorList>
            <person name="Zhang G."/>
        </authorList>
    </citation>
    <scope>NUCLEOTIDE SEQUENCE [LARGE SCALE GENOMIC DNA]</scope>
    <source>
        <strain evidence="6">E2A</strain>
    </source>
</reference>
<dbReference type="AlphaFoldDB" id="A0A5Q3Q923"/>
<evidence type="ECO:0000313" key="5">
    <source>
        <dbReference type="EMBL" id="QGK69926.1"/>
    </source>
</evidence>
<keyword evidence="1" id="KW-0547">Nucleotide-binding</keyword>
<proteinExistence type="predicted"/>
<dbReference type="PANTHER" id="PTHR43309">
    <property type="entry name" value="5-OXOPROLINASE SUBUNIT C"/>
    <property type="match status" value="1"/>
</dbReference>
<name>A0A5Q3Q923_9PSEU</name>
<evidence type="ECO:0000259" key="4">
    <source>
        <dbReference type="SMART" id="SM00797"/>
    </source>
</evidence>
<dbReference type="Gene3D" id="2.40.100.10">
    <property type="entry name" value="Cyclophilin-like"/>
    <property type="match status" value="1"/>
</dbReference>
<evidence type="ECO:0000256" key="1">
    <source>
        <dbReference type="ARBA" id="ARBA00022741"/>
    </source>
</evidence>
<gene>
    <name evidence="5" type="ORF">GIY23_10700</name>
</gene>
<evidence type="ECO:0000313" key="6">
    <source>
        <dbReference type="Proteomes" id="UP000371041"/>
    </source>
</evidence>
<feature type="domain" description="Carboxyltransferase" evidence="4">
    <location>
        <begin position="26"/>
        <end position="291"/>
    </location>
</feature>
<dbReference type="GO" id="GO:0005524">
    <property type="term" value="F:ATP binding"/>
    <property type="evidence" value="ECO:0007669"/>
    <property type="project" value="UniProtKB-KW"/>
</dbReference>
<dbReference type="GO" id="GO:0016787">
    <property type="term" value="F:hydrolase activity"/>
    <property type="evidence" value="ECO:0007669"/>
    <property type="project" value="UniProtKB-KW"/>
</dbReference>
<keyword evidence="3" id="KW-0067">ATP-binding</keyword>
<keyword evidence="6" id="KW-1185">Reference proteome</keyword>
<evidence type="ECO:0000256" key="2">
    <source>
        <dbReference type="ARBA" id="ARBA00022801"/>
    </source>
</evidence>
<dbReference type="InterPro" id="IPR052708">
    <property type="entry name" value="PxpC"/>
</dbReference>
<dbReference type="PANTHER" id="PTHR43309:SF3">
    <property type="entry name" value="5-OXOPROLINASE SUBUNIT C"/>
    <property type="match status" value="1"/>
</dbReference>
<organism evidence="5 6">
    <name type="scientific">Allosaccharopolyspora coralli</name>
    <dbReference type="NCBI Taxonomy" id="2665642"/>
    <lineage>
        <taxon>Bacteria</taxon>
        <taxon>Bacillati</taxon>
        <taxon>Actinomycetota</taxon>
        <taxon>Actinomycetes</taxon>
        <taxon>Pseudonocardiales</taxon>
        <taxon>Pseudonocardiaceae</taxon>
        <taxon>Allosaccharopolyspora</taxon>
    </lineage>
</organism>
<keyword evidence="2" id="KW-0378">Hydrolase</keyword>
<dbReference type="RefSeq" id="WP_154076519.1">
    <property type="nucleotide sequence ID" value="NZ_CP045929.1"/>
</dbReference>
<dbReference type="EMBL" id="CP045929">
    <property type="protein sequence ID" value="QGK69926.1"/>
    <property type="molecule type" value="Genomic_DNA"/>
</dbReference>
<protein>
    <submittedName>
        <fullName evidence="5">5-oxoprolinase/urea amidolyase family protein</fullName>
    </submittedName>
</protein>
<dbReference type="SUPFAM" id="SSF50891">
    <property type="entry name" value="Cyclophilin-like"/>
    <property type="match status" value="1"/>
</dbReference>
<dbReference type="Proteomes" id="UP000371041">
    <property type="component" value="Chromosome"/>
</dbReference>
<evidence type="ECO:0000256" key="3">
    <source>
        <dbReference type="ARBA" id="ARBA00022840"/>
    </source>
</evidence>
<dbReference type="GO" id="GO:0016829">
    <property type="term" value="F:lyase activity"/>
    <property type="evidence" value="ECO:0007669"/>
    <property type="project" value="UniProtKB-KW"/>
</dbReference>
<sequence length="292" mass="30299">MRRAWEVVASGPLATVQDLGRPGLADLGVGPSGAADRAACRLANRLVGNARSAAVVETTLGGLVLVARGDLWVAVTGAPCPIQVQGRHEAVNTLLRVPDGAEFRVDAPVSGLRGYVAVRGGIAVEPVLGSRSTDLLSGLGPAALAPGAVLPVGDETEEFPAVEVAPVPPPADGDVVLEVVPGPRDAWFTTEALRTLVHESYEVTADSNRIGIRLSGPGLCRSEPGELPSEGMVPGAVQVPPSGRPTVFLADHPLTGGYPVVGVVRDHDVDRVAQLRPGQQVRFRWPRRPAPG</sequence>
<dbReference type="NCBIfam" id="TIGR00724">
    <property type="entry name" value="urea_amlyse_rel"/>
    <property type="match status" value="1"/>
</dbReference>
<accession>A0A5Q3Q923</accession>
<dbReference type="Pfam" id="PF02626">
    <property type="entry name" value="CT_A_B"/>
    <property type="match status" value="1"/>
</dbReference>
<dbReference type="InterPro" id="IPR029000">
    <property type="entry name" value="Cyclophilin-like_dom_sf"/>
</dbReference>